<dbReference type="InterPro" id="IPR002938">
    <property type="entry name" value="FAD-bd"/>
</dbReference>
<evidence type="ECO:0000259" key="6">
    <source>
        <dbReference type="Pfam" id="PF01494"/>
    </source>
</evidence>
<dbReference type="PANTHER" id="PTHR47178:SF2">
    <property type="entry name" value="FAD-BINDING DOMAIN-CONTAINING PROTEIN"/>
    <property type="match status" value="1"/>
</dbReference>
<evidence type="ECO:0000256" key="4">
    <source>
        <dbReference type="ARBA" id="ARBA00023002"/>
    </source>
</evidence>
<keyword evidence="8" id="KW-1185">Reference proteome</keyword>
<keyword evidence="4" id="KW-0560">Oxidoreductase</keyword>
<evidence type="ECO:0000313" key="7">
    <source>
        <dbReference type="EMBL" id="KUJ17020.1"/>
    </source>
</evidence>
<organism evidence="7 8">
    <name type="scientific">Mollisia scopiformis</name>
    <name type="common">Conifer needle endophyte fungus</name>
    <name type="synonym">Phialocephala scopiformis</name>
    <dbReference type="NCBI Taxonomy" id="149040"/>
    <lineage>
        <taxon>Eukaryota</taxon>
        <taxon>Fungi</taxon>
        <taxon>Dikarya</taxon>
        <taxon>Ascomycota</taxon>
        <taxon>Pezizomycotina</taxon>
        <taxon>Leotiomycetes</taxon>
        <taxon>Helotiales</taxon>
        <taxon>Mollisiaceae</taxon>
        <taxon>Mollisia</taxon>
    </lineage>
</organism>
<dbReference type="GO" id="GO:0004497">
    <property type="term" value="F:monooxygenase activity"/>
    <property type="evidence" value="ECO:0007669"/>
    <property type="project" value="UniProtKB-KW"/>
</dbReference>
<dbReference type="SUPFAM" id="SSF51905">
    <property type="entry name" value="FAD/NAD(P)-binding domain"/>
    <property type="match status" value="1"/>
</dbReference>
<evidence type="ECO:0000313" key="8">
    <source>
        <dbReference type="Proteomes" id="UP000070700"/>
    </source>
</evidence>
<evidence type="ECO:0000256" key="1">
    <source>
        <dbReference type="ARBA" id="ARBA00001974"/>
    </source>
</evidence>
<dbReference type="GO" id="GO:0071949">
    <property type="term" value="F:FAD binding"/>
    <property type="evidence" value="ECO:0007669"/>
    <property type="project" value="InterPro"/>
</dbReference>
<dbReference type="PRINTS" id="PR00420">
    <property type="entry name" value="RNGMNOXGNASE"/>
</dbReference>
<dbReference type="RefSeq" id="XP_018071375.1">
    <property type="nucleotide sequence ID" value="XM_018211911.1"/>
</dbReference>
<gene>
    <name evidence="7" type="ORF">LY89DRAFT_646137</name>
</gene>
<dbReference type="InParanoid" id="A0A194XA27"/>
<dbReference type="Proteomes" id="UP000070700">
    <property type="component" value="Unassembled WGS sequence"/>
</dbReference>
<evidence type="ECO:0000256" key="2">
    <source>
        <dbReference type="ARBA" id="ARBA00022630"/>
    </source>
</evidence>
<sequence length="425" mass="48091">MATSNANKMHVIIIGSGCTGLLLAQALKKRGVSYSIHDKTDPAFRHRNWSMTLFWSFRYFPHLLGESLQARMHEAQTRPHYEATETEELVLRNAATGDVLKRVNSPYAIRVHRQGLRRLLLDEINVNYNHELCDVKFTDDGVIAHFTDGTTEVGTNIVGADGGQSFVRRFLLGKRAEPEVFPQYEMANLSVAYTHEQGKYIAETMAPHVDYGVHPKGIFFIMLYRTVVEEKDYSTWTFHYVITFPKELPGMPFGCESNAERLRVLKSFADDFAEPRRSALKWMPEDQEIPNDSIKVWIPTQWDNHGGRITLAGDAAHAISFHRGQGMNNATVDCAHFATAVDKIRAGKEPIATAITKYEEEVINRGIYESTLSRNLTLTIHHWDRFLESPIMKYGGNLAREIKETERLSIDASTTAVLECAAVQS</sequence>
<reference evidence="7 8" key="1">
    <citation type="submission" date="2015-10" db="EMBL/GenBank/DDBJ databases">
        <title>Full genome of DAOMC 229536 Phialocephala scopiformis, a fungal endophyte of spruce producing the potent anti-insectan compound rugulosin.</title>
        <authorList>
            <consortium name="DOE Joint Genome Institute"/>
            <person name="Walker A.K."/>
            <person name="Frasz S.L."/>
            <person name="Seifert K.A."/>
            <person name="Miller J.D."/>
            <person name="Mondo S.J."/>
            <person name="Labutti K."/>
            <person name="Lipzen A."/>
            <person name="Dockter R."/>
            <person name="Kennedy M."/>
            <person name="Grigoriev I.V."/>
            <person name="Spatafora J.W."/>
        </authorList>
    </citation>
    <scope>NUCLEOTIDE SEQUENCE [LARGE SCALE GENOMIC DNA]</scope>
    <source>
        <strain evidence="7 8">CBS 120377</strain>
    </source>
</reference>
<comment type="cofactor">
    <cofactor evidence="1">
        <name>FAD</name>
        <dbReference type="ChEBI" id="CHEBI:57692"/>
    </cofactor>
</comment>
<dbReference type="InterPro" id="IPR036188">
    <property type="entry name" value="FAD/NAD-bd_sf"/>
</dbReference>
<dbReference type="EMBL" id="KQ947415">
    <property type="protein sequence ID" value="KUJ17020.1"/>
    <property type="molecule type" value="Genomic_DNA"/>
</dbReference>
<dbReference type="KEGG" id="psco:LY89DRAFT_646137"/>
<protein>
    <submittedName>
        <fullName evidence="7">FAD/NAD(P)-binding domain-containing protein</fullName>
    </submittedName>
</protein>
<keyword evidence="5" id="KW-0503">Monooxygenase</keyword>
<keyword evidence="3" id="KW-0274">FAD</keyword>
<evidence type="ECO:0000256" key="5">
    <source>
        <dbReference type="ARBA" id="ARBA00023033"/>
    </source>
</evidence>
<proteinExistence type="predicted"/>
<accession>A0A194XA27</accession>
<dbReference type="AlphaFoldDB" id="A0A194XA27"/>
<dbReference type="GeneID" id="28821637"/>
<dbReference type="OrthoDB" id="47494at2759"/>
<dbReference type="PANTHER" id="PTHR47178">
    <property type="entry name" value="MONOOXYGENASE, FAD-BINDING"/>
    <property type="match status" value="1"/>
</dbReference>
<dbReference type="Pfam" id="PF01494">
    <property type="entry name" value="FAD_binding_3"/>
    <property type="match status" value="1"/>
</dbReference>
<feature type="domain" description="FAD-binding" evidence="6">
    <location>
        <begin position="9"/>
        <end position="341"/>
    </location>
</feature>
<keyword evidence="2" id="KW-0285">Flavoprotein</keyword>
<name>A0A194XA27_MOLSC</name>
<evidence type="ECO:0000256" key="3">
    <source>
        <dbReference type="ARBA" id="ARBA00022827"/>
    </source>
</evidence>
<dbReference type="Gene3D" id="3.50.50.60">
    <property type="entry name" value="FAD/NAD(P)-binding domain"/>
    <property type="match status" value="1"/>
</dbReference>